<dbReference type="STRING" id="3750.A0A498J793"/>
<keyword evidence="5" id="KW-1185">Reference proteome</keyword>
<comment type="caution">
    <text evidence="4">The sequence shown here is derived from an EMBL/GenBank/DDBJ whole genome shotgun (WGS) entry which is preliminary data.</text>
</comment>
<dbReference type="InterPro" id="IPR023213">
    <property type="entry name" value="CAT-like_dom_sf"/>
</dbReference>
<evidence type="ECO:0000256" key="3">
    <source>
        <dbReference type="SAM" id="MobiDB-lite"/>
    </source>
</evidence>
<evidence type="ECO:0000256" key="1">
    <source>
        <dbReference type="ARBA" id="ARBA00022679"/>
    </source>
</evidence>
<keyword evidence="1" id="KW-0808">Transferase</keyword>
<sequence>MKEITTKKKKKQQEHDRSVHMSKFSQVYAYKWVCLVKAEQEDEEKTREMKFVEVCRVATQPLPGSSQGEKLTIQNQSRITASPVVSSANLLRPPMHKVSTFHRLFFYEILPCSSPAGTLIFFHSTIIPKLKSQNLALYSYHPPTFSTSCRKHHLALKLSQPTLNHVKGDTLSLSVAESDAIFCSLSSNDLKIEPKEYHPFVPGQLAVLRKSRRDGVSNHHFFSNSGGFSIGISMHHAALDVKTRFLFLKSWAHIYKHVHQSGAQTILRQKPNPTPDRSPTQSNLLERVSNNERTTKQSKFDGCSPLCIISSDTKVISRSTEVVRKNRTGEITFSDGKNGGGAVGVALPCTKASSIAPMAEPSSIKVVEVCKVAPNRSSPDDQSLPLTFFDILWLRFPPIQRVLFFEIPSFNTSLFFDSILPKLKTSLSVTLQHFVPLAGNLTWPQDSPPIINYVKGNAVSLTIAESNADFYHLVSSNSFSVEAKEYHPLIPHLAVSHDQAEVLALQITAFPTGGFSIGSAVHHAVLDGKTSTMFLKSWAHICKHGGGGQGLSSPLLPSYDRMAIKDPAGLHAIFSKDWLRYGGSNNRTLMPLEFTGAGSLIRGSFEITRAKIESLRQSVMSMMAKEKQQAGHSVPLHLSTFSLTCAYTWVCLVKAEEIKTKKVLLVFNVDCRSRLDPPLPATYFGNCITPHGVIAETDDLMGEDGLFVALTAVSAAIKRLDTDGVLNGMETWIPTMFDAQTSTDRIFSVAGSHRFELYDAADFGWGRPRTIEFVSIDRTGAISLSDSKNGGGGVEIGLALKKLSMEAFASLFAEGLEQL</sequence>
<dbReference type="GO" id="GO:0016747">
    <property type="term" value="F:acyltransferase activity, transferring groups other than amino-acyl groups"/>
    <property type="evidence" value="ECO:0007669"/>
    <property type="project" value="UniProtKB-ARBA"/>
</dbReference>
<evidence type="ECO:0000256" key="2">
    <source>
        <dbReference type="ARBA" id="ARBA00023315"/>
    </source>
</evidence>
<dbReference type="PANTHER" id="PTHR31625">
    <property type="match status" value="1"/>
</dbReference>
<keyword evidence="2" id="KW-0012">Acyltransferase</keyword>
<dbReference type="AlphaFoldDB" id="A0A498J793"/>
<name>A0A498J793_MALDO</name>
<evidence type="ECO:0000313" key="5">
    <source>
        <dbReference type="Proteomes" id="UP000290289"/>
    </source>
</evidence>
<dbReference type="EMBL" id="RDQH01000335">
    <property type="protein sequence ID" value="RXH89673.1"/>
    <property type="molecule type" value="Genomic_DNA"/>
</dbReference>
<dbReference type="InterPro" id="IPR051504">
    <property type="entry name" value="Plant_metabolite_acyltrans"/>
</dbReference>
<dbReference type="Proteomes" id="UP000290289">
    <property type="component" value="Chromosome 9"/>
</dbReference>
<evidence type="ECO:0000313" key="4">
    <source>
        <dbReference type="EMBL" id="RXH89673.1"/>
    </source>
</evidence>
<accession>A0A498J793</accession>
<proteinExistence type="predicted"/>
<protein>
    <submittedName>
        <fullName evidence="4">Uncharacterized protein</fullName>
    </submittedName>
</protein>
<reference evidence="4 5" key="1">
    <citation type="submission" date="2018-10" db="EMBL/GenBank/DDBJ databases">
        <title>A high-quality apple genome assembly.</title>
        <authorList>
            <person name="Hu J."/>
        </authorList>
    </citation>
    <scope>NUCLEOTIDE SEQUENCE [LARGE SCALE GENOMIC DNA]</scope>
    <source>
        <strain evidence="5">cv. HFTH1</strain>
        <tissue evidence="4">Young leaf</tissue>
    </source>
</reference>
<gene>
    <name evidence="4" type="ORF">DVH24_032030</name>
</gene>
<dbReference type="SUPFAM" id="SSF52777">
    <property type="entry name" value="CoA-dependent acyltransferases"/>
    <property type="match status" value="1"/>
</dbReference>
<dbReference type="Pfam" id="PF02458">
    <property type="entry name" value="Transferase"/>
    <property type="match status" value="1"/>
</dbReference>
<feature type="compositionally biased region" description="Polar residues" evidence="3">
    <location>
        <begin position="275"/>
        <end position="284"/>
    </location>
</feature>
<organism evidence="4 5">
    <name type="scientific">Malus domestica</name>
    <name type="common">Apple</name>
    <name type="synonym">Pyrus malus</name>
    <dbReference type="NCBI Taxonomy" id="3750"/>
    <lineage>
        <taxon>Eukaryota</taxon>
        <taxon>Viridiplantae</taxon>
        <taxon>Streptophyta</taxon>
        <taxon>Embryophyta</taxon>
        <taxon>Tracheophyta</taxon>
        <taxon>Spermatophyta</taxon>
        <taxon>Magnoliopsida</taxon>
        <taxon>eudicotyledons</taxon>
        <taxon>Gunneridae</taxon>
        <taxon>Pentapetalae</taxon>
        <taxon>rosids</taxon>
        <taxon>fabids</taxon>
        <taxon>Rosales</taxon>
        <taxon>Rosaceae</taxon>
        <taxon>Amygdaloideae</taxon>
        <taxon>Maleae</taxon>
        <taxon>Malus</taxon>
    </lineage>
</organism>
<dbReference type="Gene3D" id="3.30.559.10">
    <property type="entry name" value="Chloramphenicol acetyltransferase-like domain"/>
    <property type="match status" value="3"/>
</dbReference>
<feature type="region of interest" description="Disordered" evidence="3">
    <location>
        <begin position="264"/>
        <end position="285"/>
    </location>
</feature>